<dbReference type="EMBL" id="JBAWSY010000015">
    <property type="protein sequence ID" value="MEI4771056.1"/>
    <property type="molecule type" value="Genomic_DNA"/>
</dbReference>
<feature type="transmembrane region" description="Helical" evidence="1">
    <location>
        <begin position="287"/>
        <end position="307"/>
    </location>
</feature>
<sequence length="314" mass="35109">MLNLIKNEWLKLWSKKATWVMVVLIALLMIGSAGITKWMESQIEPSENWKQISQSQVKALEEQMAIPNLPSEEKERIGDQLALEKHRLENDVAPISSNSVKGFLNTVPEYLSFITLFTVVVAAGIVASEFSQGTIKMLLTRPVKRWKILTSKLLTVEIFATVISIIMLIFGVIGAFIFFDSAPGTNLEVLNGQIVEVSFWGRLLLLIGLSLVNVFVIGTLAFMIGSVFRSSSLAIGISIFLMFMGVNITYLLSVRFEFPKYILFANTDLSQYIGNGRPMIEGLSMPFSITVILAYVVLFLVISYWSFTKRDVTA</sequence>
<keyword evidence="1" id="KW-0812">Transmembrane</keyword>
<feature type="transmembrane region" description="Helical" evidence="1">
    <location>
        <begin position="199"/>
        <end position="221"/>
    </location>
</feature>
<dbReference type="Pfam" id="PF12679">
    <property type="entry name" value="ABC2_membrane_2"/>
    <property type="match status" value="1"/>
</dbReference>
<dbReference type="PANTHER" id="PTHR37305">
    <property type="entry name" value="INTEGRAL MEMBRANE PROTEIN-RELATED"/>
    <property type="match status" value="1"/>
</dbReference>
<proteinExistence type="predicted"/>
<feature type="transmembrane region" description="Helical" evidence="1">
    <location>
        <begin position="20"/>
        <end position="39"/>
    </location>
</feature>
<evidence type="ECO:0000313" key="2">
    <source>
        <dbReference type="EMBL" id="MEI4771056.1"/>
    </source>
</evidence>
<keyword evidence="3" id="KW-1185">Reference proteome</keyword>
<evidence type="ECO:0000256" key="1">
    <source>
        <dbReference type="SAM" id="Phobius"/>
    </source>
</evidence>
<gene>
    <name evidence="2" type="ORF">WAX74_15645</name>
</gene>
<protein>
    <submittedName>
        <fullName evidence="2">ABC transporter permease</fullName>
    </submittedName>
</protein>
<organism evidence="2 3">
    <name type="scientific">Psychrobacillus mangrovi</name>
    <dbReference type="NCBI Taxonomy" id="3117745"/>
    <lineage>
        <taxon>Bacteria</taxon>
        <taxon>Bacillati</taxon>
        <taxon>Bacillota</taxon>
        <taxon>Bacilli</taxon>
        <taxon>Bacillales</taxon>
        <taxon>Bacillaceae</taxon>
        <taxon>Psychrobacillus</taxon>
    </lineage>
</organism>
<dbReference type="PANTHER" id="PTHR37305:SF1">
    <property type="entry name" value="MEMBRANE PROTEIN"/>
    <property type="match status" value="1"/>
</dbReference>
<dbReference type="Proteomes" id="UP001364890">
    <property type="component" value="Unassembled WGS sequence"/>
</dbReference>
<keyword evidence="1" id="KW-1133">Transmembrane helix</keyword>
<feature type="transmembrane region" description="Helical" evidence="1">
    <location>
        <begin position="233"/>
        <end position="253"/>
    </location>
</feature>
<feature type="transmembrane region" description="Helical" evidence="1">
    <location>
        <begin position="153"/>
        <end position="179"/>
    </location>
</feature>
<dbReference type="RefSeq" id="WP_336498629.1">
    <property type="nucleotide sequence ID" value="NZ_JBAWSY010000015.1"/>
</dbReference>
<accession>A0ABU8FAK3</accession>
<name>A0ABU8FAK3_9BACI</name>
<feature type="transmembrane region" description="Helical" evidence="1">
    <location>
        <begin position="110"/>
        <end position="132"/>
    </location>
</feature>
<reference evidence="2 3" key="1">
    <citation type="submission" date="2024-01" db="EMBL/GenBank/DDBJ databases">
        <title>Seven novel Bacillus-like species.</title>
        <authorList>
            <person name="Liu G."/>
        </authorList>
    </citation>
    <scope>NUCLEOTIDE SEQUENCE [LARGE SCALE GENOMIC DNA]</scope>
    <source>
        <strain evidence="2 3">FJAT-51614</strain>
    </source>
</reference>
<comment type="caution">
    <text evidence="2">The sequence shown here is derived from an EMBL/GenBank/DDBJ whole genome shotgun (WGS) entry which is preliminary data.</text>
</comment>
<evidence type="ECO:0000313" key="3">
    <source>
        <dbReference type="Proteomes" id="UP001364890"/>
    </source>
</evidence>
<keyword evidence="1" id="KW-0472">Membrane</keyword>